<protein>
    <recommendedName>
        <fullName evidence="4">Lipoprotein</fullName>
    </recommendedName>
</protein>
<feature type="chain" id="PRO_5045065774" description="Lipoprotein" evidence="1">
    <location>
        <begin position="20"/>
        <end position="57"/>
    </location>
</feature>
<dbReference type="Proteomes" id="UP001606134">
    <property type="component" value="Unassembled WGS sequence"/>
</dbReference>
<keyword evidence="3" id="KW-1185">Reference proteome</keyword>
<organism evidence="2 3">
    <name type="scientific">Pelomonas candidula</name>
    <dbReference type="NCBI Taxonomy" id="3299025"/>
    <lineage>
        <taxon>Bacteria</taxon>
        <taxon>Pseudomonadati</taxon>
        <taxon>Pseudomonadota</taxon>
        <taxon>Betaproteobacteria</taxon>
        <taxon>Burkholderiales</taxon>
        <taxon>Sphaerotilaceae</taxon>
        <taxon>Roseateles</taxon>
    </lineage>
</organism>
<evidence type="ECO:0000313" key="2">
    <source>
        <dbReference type="EMBL" id="MFG6486317.1"/>
    </source>
</evidence>
<evidence type="ECO:0008006" key="4">
    <source>
        <dbReference type="Google" id="ProtNLM"/>
    </source>
</evidence>
<comment type="caution">
    <text evidence="2">The sequence shown here is derived from an EMBL/GenBank/DDBJ whole genome shotgun (WGS) entry which is preliminary data.</text>
</comment>
<name>A0ABW7H8R8_9BURK</name>
<feature type="signal peptide" evidence="1">
    <location>
        <begin position="1"/>
        <end position="19"/>
    </location>
</feature>
<evidence type="ECO:0000256" key="1">
    <source>
        <dbReference type="SAM" id="SignalP"/>
    </source>
</evidence>
<gene>
    <name evidence="2" type="ORF">ACG04R_06525</name>
</gene>
<sequence length="57" mass="5617">MTHIASATFVVIAPALLSACIVAPQSRSSNANDAAIMARKSGLALAACGSGNVKGCK</sequence>
<accession>A0ABW7H8R8</accession>
<keyword evidence="1" id="KW-0732">Signal</keyword>
<dbReference type="EMBL" id="JBIGIC010000003">
    <property type="protein sequence ID" value="MFG6486317.1"/>
    <property type="molecule type" value="Genomic_DNA"/>
</dbReference>
<evidence type="ECO:0000313" key="3">
    <source>
        <dbReference type="Proteomes" id="UP001606134"/>
    </source>
</evidence>
<reference evidence="2 3" key="1">
    <citation type="submission" date="2024-08" db="EMBL/GenBank/DDBJ databases">
        <authorList>
            <person name="Lu H."/>
        </authorList>
    </citation>
    <scope>NUCLEOTIDE SEQUENCE [LARGE SCALE GENOMIC DNA]</scope>
    <source>
        <strain evidence="2 3">BYS78W</strain>
    </source>
</reference>
<dbReference type="RefSeq" id="WP_394407333.1">
    <property type="nucleotide sequence ID" value="NZ_JBIGIC010000003.1"/>
</dbReference>
<proteinExistence type="predicted"/>